<proteinExistence type="predicted"/>
<dbReference type="SUPFAM" id="SSF47413">
    <property type="entry name" value="lambda repressor-like DNA-binding domains"/>
    <property type="match status" value="1"/>
</dbReference>
<dbReference type="InterPro" id="IPR010982">
    <property type="entry name" value="Lambda_DNA-bd_dom_sf"/>
</dbReference>
<dbReference type="Proteomes" id="UP000307956">
    <property type="component" value="Unassembled WGS sequence"/>
</dbReference>
<dbReference type="InterPro" id="IPR031856">
    <property type="entry name" value="YdaS_toxin-like"/>
</dbReference>
<sequence>MNLKTYLSKERGRASRLALSLGVTPTTVSEWAAMKKLVPSERCSEIESLTNRQVTCEDLRPDLAEHWAYLSNRQPSPAPQEPA</sequence>
<reference evidence="1 2" key="1">
    <citation type="submission" date="2019-04" db="EMBL/GenBank/DDBJ databases">
        <title>Azoarcus rhizosphaerae sp. nov. isolated from rhizosphere of Ficus religiosa.</title>
        <authorList>
            <person name="Lin S.-Y."/>
            <person name="Hameed A."/>
            <person name="Hsu Y.-H."/>
            <person name="Young C.-C."/>
        </authorList>
    </citation>
    <scope>NUCLEOTIDE SEQUENCE [LARGE SCALE GENOMIC DNA]</scope>
    <source>
        <strain evidence="1 2">CC-YHH848</strain>
    </source>
</reference>
<dbReference type="GO" id="GO:0003677">
    <property type="term" value="F:DNA binding"/>
    <property type="evidence" value="ECO:0007669"/>
    <property type="project" value="InterPro"/>
</dbReference>
<keyword evidence="2" id="KW-1185">Reference proteome</keyword>
<dbReference type="Gene3D" id="1.10.260.40">
    <property type="entry name" value="lambda repressor-like DNA-binding domains"/>
    <property type="match status" value="1"/>
</dbReference>
<dbReference type="EMBL" id="SSOD01000022">
    <property type="protein sequence ID" value="THF55941.1"/>
    <property type="molecule type" value="Genomic_DNA"/>
</dbReference>
<gene>
    <name evidence="1" type="ORF">E6O51_20355</name>
</gene>
<protein>
    <submittedName>
        <fullName evidence="1">Helix-turn-helix domain-containing protein</fullName>
    </submittedName>
</protein>
<evidence type="ECO:0000313" key="2">
    <source>
        <dbReference type="Proteomes" id="UP000307956"/>
    </source>
</evidence>
<dbReference type="AlphaFoldDB" id="A0A4V3W9N1"/>
<organism evidence="1 2">
    <name type="scientific">Pseudothauera rhizosphaerae</name>
    <dbReference type="NCBI Taxonomy" id="2565932"/>
    <lineage>
        <taxon>Bacteria</taxon>
        <taxon>Pseudomonadati</taxon>
        <taxon>Pseudomonadota</taxon>
        <taxon>Betaproteobacteria</taxon>
        <taxon>Rhodocyclales</taxon>
        <taxon>Zoogloeaceae</taxon>
        <taxon>Pseudothauera</taxon>
    </lineage>
</organism>
<comment type="caution">
    <text evidence="1">The sequence shown here is derived from an EMBL/GenBank/DDBJ whole genome shotgun (WGS) entry which is preliminary data.</text>
</comment>
<dbReference type="RefSeq" id="WP_136386857.1">
    <property type="nucleotide sequence ID" value="NZ_SSOD01000022.1"/>
</dbReference>
<dbReference type="Pfam" id="PF15943">
    <property type="entry name" value="YdaS_toxin"/>
    <property type="match status" value="1"/>
</dbReference>
<evidence type="ECO:0000313" key="1">
    <source>
        <dbReference type="EMBL" id="THF55941.1"/>
    </source>
</evidence>
<name>A0A4V3W9N1_9RHOO</name>
<accession>A0A4V3W9N1</accession>
<dbReference type="OrthoDB" id="6446140at2"/>